<evidence type="ECO:0000256" key="1">
    <source>
        <dbReference type="PIRSR" id="PIRSR004789-50"/>
    </source>
</evidence>
<reference evidence="4" key="1">
    <citation type="submission" date="2017-07" db="EMBL/GenBank/DDBJ databases">
        <title>Novel pathways for hydrocarbon cycling and metabolic interdependencies in hydrothermal sediment communities.</title>
        <authorList>
            <person name="Dombrowski N."/>
            <person name="Seitz K."/>
            <person name="Teske A."/>
            <person name="Baker B."/>
        </authorList>
    </citation>
    <scope>NUCLEOTIDE SEQUENCE [LARGE SCALE GENOMIC DNA]</scope>
</reference>
<organism evidence="3 4">
    <name type="scientific">candidate division WOR-3 bacterium 4484_18</name>
    <dbReference type="NCBI Taxonomy" id="2020626"/>
    <lineage>
        <taxon>Bacteria</taxon>
        <taxon>Bacteria division WOR-3</taxon>
    </lineage>
</organism>
<feature type="active site" description="Proton donor" evidence="1">
    <location>
        <position position="67"/>
    </location>
</feature>
<proteinExistence type="predicted"/>
<dbReference type="Gene3D" id="3.60.21.10">
    <property type="match status" value="1"/>
</dbReference>
<feature type="binding site" evidence="2">
    <location>
        <position position="39"/>
    </location>
    <ligand>
        <name>Fe cation</name>
        <dbReference type="ChEBI" id="CHEBI:24875"/>
        <label>2</label>
    </ligand>
</feature>
<dbReference type="GO" id="GO:0046872">
    <property type="term" value="F:metal ion binding"/>
    <property type="evidence" value="ECO:0007669"/>
    <property type="project" value="UniProtKB-KW"/>
</dbReference>
<comment type="caution">
    <text evidence="3">The sequence shown here is derived from an EMBL/GenBank/DDBJ whole genome shotgun (WGS) entry which is preliminary data.</text>
</comment>
<sequence length="255" mass="28000">MRVAFLGDIVGKGGRRLLANKWRTWKLHQHVDFTIANGENLAGTGITPNLARKVLRYGIDVITSGNHIWKFDQIIPLLEDERFPLIRPLNYNGAPGKGSGIFNGVAVINLLSPIGMAPHLVGPMFKTVEREVLRLRKMTPIIIVDVHGEITADKIALAYYLNGKVSAVIGTHTHVPTNDARILEHGTAYITDVGMVGATRSVIGVKKEIIIEHLITGLPKRFDNAREGVKGYGVLIDIDDRTGKSYAIEPFVIEG</sequence>
<dbReference type="EMBL" id="NMUJ01000004">
    <property type="protein sequence ID" value="OYV03488.1"/>
    <property type="molecule type" value="Genomic_DNA"/>
</dbReference>
<dbReference type="Pfam" id="PF13277">
    <property type="entry name" value="YmdB"/>
    <property type="match status" value="1"/>
</dbReference>
<dbReference type="GO" id="GO:0004113">
    <property type="term" value="F:2',3'-cyclic-nucleotide 3'-phosphodiesterase activity"/>
    <property type="evidence" value="ECO:0007669"/>
    <property type="project" value="TreeGrafter"/>
</dbReference>
<feature type="binding site" evidence="2">
    <location>
        <position position="174"/>
    </location>
    <ligand>
        <name>Fe cation</name>
        <dbReference type="ChEBI" id="CHEBI:24875"/>
        <label>1</label>
    </ligand>
</feature>
<accession>A0A257LUX7</accession>
<keyword evidence="2" id="KW-0479">Metal-binding</keyword>
<dbReference type="SUPFAM" id="SSF56300">
    <property type="entry name" value="Metallo-dependent phosphatases"/>
    <property type="match status" value="1"/>
</dbReference>
<name>A0A257LUX7_UNCW3</name>
<protein>
    <submittedName>
        <fullName evidence="3">Metallophosphoesterase</fullName>
    </submittedName>
</protein>
<dbReference type="AlphaFoldDB" id="A0A257LUX7"/>
<feature type="binding site" evidence="2">
    <location>
        <position position="8"/>
    </location>
    <ligand>
        <name>Fe cation</name>
        <dbReference type="ChEBI" id="CHEBI:24875"/>
        <label>1</label>
    </ligand>
</feature>
<dbReference type="InterPro" id="IPR005235">
    <property type="entry name" value="YmdB-like"/>
</dbReference>
<gene>
    <name evidence="3" type="ORF">CGW93_00670</name>
</gene>
<dbReference type="PANTHER" id="PTHR36303:SF1">
    <property type="entry name" value="2',3'-CYCLIC-NUCLEOTIDE 2'-PHOSPHODIESTERASE"/>
    <property type="match status" value="1"/>
</dbReference>
<feature type="binding site" evidence="2">
    <location>
        <position position="39"/>
    </location>
    <ligand>
        <name>Fe cation</name>
        <dbReference type="ChEBI" id="CHEBI:24875"/>
        <label>1</label>
    </ligand>
</feature>
<feature type="binding site" evidence="2">
    <location>
        <position position="147"/>
    </location>
    <ligand>
        <name>Fe cation</name>
        <dbReference type="ChEBI" id="CHEBI:24875"/>
        <label>2</label>
    </ligand>
</feature>
<evidence type="ECO:0000313" key="4">
    <source>
        <dbReference type="Proteomes" id="UP000216312"/>
    </source>
</evidence>
<dbReference type="PIRSF" id="PIRSF004789">
    <property type="entry name" value="DR1281"/>
    <property type="match status" value="1"/>
</dbReference>
<feature type="binding site" evidence="2">
    <location>
        <position position="172"/>
    </location>
    <ligand>
        <name>Fe cation</name>
        <dbReference type="ChEBI" id="CHEBI:24875"/>
        <label>2</label>
    </ligand>
</feature>
<evidence type="ECO:0000256" key="2">
    <source>
        <dbReference type="PIRSR" id="PIRSR004789-51"/>
    </source>
</evidence>
<evidence type="ECO:0000313" key="3">
    <source>
        <dbReference type="EMBL" id="OYV03488.1"/>
    </source>
</evidence>
<dbReference type="Proteomes" id="UP000216312">
    <property type="component" value="Unassembled WGS sequence"/>
</dbReference>
<feature type="binding site" evidence="2">
    <location>
        <position position="40"/>
    </location>
    <ligand>
        <name>Fe cation</name>
        <dbReference type="ChEBI" id="CHEBI:24875"/>
        <label>1</label>
    </ligand>
</feature>
<dbReference type="PANTHER" id="PTHR36303">
    <property type="entry name" value="2',3'-CYCLIC-NUCLEOTIDE 2'-PHOSPHODIESTERASE"/>
    <property type="match status" value="1"/>
</dbReference>
<feature type="binding site" evidence="2">
    <location>
        <position position="66"/>
    </location>
    <ligand>
        <name>Fe cation</name>
        <dbReference type="ChEBI" id="CHEBI:24875"/>
        <label>2</label>
    </ligand>
</feature>
<dbReference type="InterPro" id="IPR029052">
    <property type="entry name" value="Metallo-depent_PP-like"/>
</dbReference>